<dbReference type="InterPro" id="IPR051553">
    <property type="entry name" value="Ran_GTPase-activating"/>
</dbReference>
<dbReference type="PROSITE" id="PS50012">
    <property type="entry name" value="RCC1_3"/>
    <property type="match status" value="13"/>
</dbReference>
<dbReference type="PROSITE" id="PS00626">
    <property type="entry name" value="RCC1_2"/>
    <property type="match status" value="8"/>
</dbReference>
<reference evidence="2 3" key="1">
    <citation type="submission" date="2020-08" db="EMBL/GenBank/DDBJ databases">
        <title>Genomic Encyclopedia of Type Strains, Phase III (KMG-III): the genomes of soil and plant-associated and newly described type strains.</title>
        <authorList>
            <person name="Whitman W."/>
        </authorList>
    </citation>
    <scope>NUCLEOTIDE SEQUENCE [LARGE SCALE GENOMIC DNA]</scope>
    <source>
        <strain evidence="2 3">CECT 8234</strain>
    </source>
</reference>
<organism evidence="2 3">
    <name type="scientific">Paenibacillus endophyticus</name>
    <dbReference type="NCBI Taxonomy" id="1294268"/>
    <lineage>
        <taxon>Bacteria</taxon>
        <taxon>Bacillati</taxon>
        <taxon>Bacillota</taxon>
        <taxon>Bacilli</taxon>
        <taxon>Bacillales</taxon>
        <taxon>Paenibacillaceae</taxon>
        <taxon>Paenibacillus</taxon>
    </lineage>
</organism>
<dbReference type="InterPro" id="IPR009091">
    <property type="entry name" value="RCC1/BLIP-II"/>
</dbReference>
<dbReference type="PROSITE" id="PS51272">
    <property type="entry name" value="SLH"/>
    <property type="match status" value="3"/>
</dbReference>
<evidence type="ECO:0000313" key="3">
    <source>
        <dbReference type="Proteomes" id="UP000518605"/>
    </source>
</evidence>
<dbReference type="RefSeq" id="WP_183565301.1">
    <property type="nucleotide sequence ID" value="NZ_JACHXW010000010.1"/>
</dbReference>
<dbReference type="PANTHER" id="PTHR45982">
    <property type="entry name" value="REGULATOR OF CHROMOSOME CONDENSATION"/>
    <property type="match status" value="1"/>
</dbReference>
<sequence>MLSLHSRKSVHLLLTFVLLLSLMVPYGSHIAYASQTGIRSVEGTQIAAGANHSLLLKPNGTVAGWGLNNAGQVSIPNSLTDVISIAAGSEHSLALKSDGTVVAWGNNTGGASTIPDDLTAGGVIAIAAGANSSLALKADGAVVAWGGNDAGQADVPVEALTGVIAIAAGKGFSVALKSNGNVVVWGGSSLMNVPLGLNNVVAIAAGTSHILVLKSDGTVDSWGSVNVNGQSTIPAELTGGGVLSIAAGGNNSLALKTDGTVVAWGNPNNGQTNVPAGLTNVASIAVGWNHTLVLKTDGTVVAWGANNYNQTTLPTSAALPIKGNSIAGGGYHSLALKSDGLVAGWGMSSVGQTTIPVGLTDVVSIAGGLYHSLALKSDGTVVGWGQNLYGQSSVPIGLNNVVSIAVGELHSLALKSNGTVVAWGSNADGQRSVPVGLNNVVSIAAGESHSIALKSDGTVVAWGHNYFGQISVPSGLTDVVSIAGGANHSLALKSDGTVVAWGSNVYDQSTVPAGLDGVVSIAAGASHSLALKSDGSVVSWGFGVFGQATVPNGLSRVKSIAAGKFHSLALKSDGTVVGWGASANRPDLVPGNADLSGLALQEGDFSEPFQASDTSYTYYYDGQSLSSVDVTPTLADLTGAALYVNNELLASGSSKTINIAGATTNTVIPVRVEPYLKASQTYTITLEIDSTSPEVVFGTNGQAIAAKTASSKVLLNDTQSGVDSDSLAYVWSQSTVVPFNGWMPFNDQDTISQTSGNGNWYLHIRATDKVGNAVAAVSGAFVLDNTAPTAAISSSAGSGVNGSFPVTIAFNESVDGFTVDDLEVTNGTASDLVAVSESTYTATISPATSGQHVTVFVEAGAATDVAGNESTASNTLNLMYDTTLLAVTFGNFAHNEQFVVPPASVSVTVSESVYWVAGGAELTSVNALALISITKDGHTFSDYTKAYDESSFTFTLTFNGTLGDGEYEVHVSGDEVANKYGTTLDEAKAAFVVAIPVVTNIAASPASLPSTGGDITATVTGVNLIGQTLQVYVNGVEAAIAAVSSSTNATAIITLPNNGTQSAKNFSITVYLNGVEVVDLASTVTVGAVAAPPTPPTVTLSSNANLAKLDIYKSDKELELLPAFTPEKTEYTVQTDAEQIELKLSPSHSKAVVKLLGERIGETKALLLAMGANVFTITVQAEDGTVKAYKLTINRIADDVSTSFCTFTDTTNHWAKANICEAVEFGIVKGTNALTFKPNGYVTRTEFAVMLLRTLQISIDNEAMAMPFSDKDSIPEWAQEEIQTAVAVGIIEGYSDGTLQPQQRVNRAEMAAMVSRAMKWEANNAKSPSFADDAAIPAWARDYVANAHENGLIKGRENNHFAPKGLTTRAEAAVVLLRLWNVLY</sequence>
<dbReference type="InterPro" id="IPR044048">
    <property type="entry name" value="Big_12"/>
</dbReference>
<feature type="domain" description="SLH" evidence="1">
    <location>
        <begin position="1330"/>
        <end position="1384"/>
    </location>
</feature>
<dbReference type="SUPFAM" id="SSF50985">
    <property type="entry name" value="RCC1/BLIP-II"/>
    <property type="match status" value="2"/>
</dbReference>
<name>A0A7W5CB61_9BACL</name>
<dbReference type="InterPro" id="IPR025883">
    <property type="entry name" value="Cadherin-like_domain"/>
</dbReference>
<comment type="caution">
    <text evidence="2">The sequence shown here is derived from an EMBL/GenBank/DDBJ whole genome shotgun (WGS) entry which is preliminary data.</text>
</comment>
<dbReference type="Pfam" id="PF00395">
    <property type="entry name" value="SLH"/>
    <property type="match status" value="3"/>
</dbReference>
<evidence type="ECO:0000313" key="2">
    <source>
        <dbReference type="EMBL" id="MBB3153544.1"/>
    </source>
</evidence>
<keyword evidence="3" id="KW-1185">Reference proteome</keyword>
<accession>A0A7W5CB61</accession>
<protein>
    <submittedName>
        <fullName evidence="2">Alpha-tubulin suppressor-like RCC1 family protein</fullName>
    </submittedName>
</protein>
<dbReference type="EMBL" id="JACHXW010000010">
    <property type="protein sequence ID" value="MBB3153544.1"/>
    <property type="molecule type" value="Genomic_DNA"/>
</dbReference>
<dbReference type="GO" id="GO:0005085">
    <property type="term" value="F:guanyl-nucleotide exchange factor activity"/>
    <property type="evidence" value="ECO:0007669"/>
    <property type="project" value="TreeGrafter"/>
</dbReference>
<dbReference type="InterPro" id="IPR001119">
    <property type="entry name" value="SLH_dom"/>
</dbReference>
<dbReference type="InterPro" id="IPR000408">
    <property type="entry name" value="Reg_chr_condens"/>
</dbReference>
<dbReference type="PANTHER" id="PTHR45982:SF1">
    <property type="entry name" value="REGULATOR OF CHROMOSOME CONDENSATION"/>
    <property type="match status" value="1"/>
</dbReference>
<dbReference type="Pfam" id="PF13540">
    <property type="entry name" value="RCC1_2"/>
    <property type="match status" value="14"/>
</dbReference>
<feature type="domain" description="SLH" evidence="1">
    <location>
        <begin position="1265"/>
        <end position="1328"/>
    </location>
</feature>
<dbReference type="Proteomes" id="UP000518605">
    <property type="component" value="Unassembled WGS sequence"/>
</dbReference>
<gene>
    <name evidence="2" type="ORF">FHS16_003606</name>
</gene>
<proteinExistence type="predicted"/>
<dbReference type="PRINTS" id="PR00633">
    <property type="entry name" value="RCCNDNSATION"/>
</dbReference>
<dbReference type="Pfam" id="PF19078">
    <property type="entry name" value="Big_12"/>
    <property type="match status" value="1"/>
</dbReference>
<dbReference type="Pfam" id="PF12733">
    <property type="entry name" value="Cadherin-like"/>
    <property type="match status" value="1"/>
</dbReference>
<feature type="domain" description="SLH" evidence="1">
    <location>
        <begin position="1202"/>
        <end position="1264"/>
    </location>
</feature>
<dbReference type="Gene3D" id="2.130.10.30">
    <property type="entry name" value="Regulator of chromosome condensation 1/beta-lactamase-inhibitor protein II"/>
    <property type="match status" value="3"/>
</dbReference>
<evidence type="ECO:0000259" key="1">
    <source>
        <dbReference type="PROSITE" id="PS51272"/>
    </source>
</evidence>
<dbReference type="GO" id="GO:0005737">
    <property type="term" value="C:cytoplasm"/>
    <property type="evidence" value="ECO:0007669"/>
    <property type="project" value="TreeGrafter"/>
</dbReference>